<dbReference type="Proteomes" id="UP000008947">
    <property type="component" value="Unassembled WGS sequence"/>
</dbReference>
<proteinExistence type="predicted"/>
<keyword evidence="3" id="KW-1185">Reference proteome</keyword>
<dbReference type="AlphaFoldDB" id="J0YVF3"/>
<name>J0YVF3_9HYPH</name>
<dbReference type="Pfam" id="PF05662">
    <property type="entry name" value="YadA_stalk"/>
    <property type="match status" value="2"/>
</dbReference>
<dbReference type="EMBL" id="AILU01000025">
    <property type="protein sequence ID" value="EJF79063.1"/>
    <property type="molecule type" value="Genomic_DNA"/>
</dbReference>
<feature type="non-terminal residue" evidence="2">
    <location>
        <position position="200"/>
    </location>
</feature>
<evidence type="ECO:0000259" key="1">
    <source>
        <dbReference type="Pfam" id="PF05662"/>
    </source>
</evidence>
<feature type="domain" description="Trimeric autotransporter adhesin YadA-like stalk" evidence="1">
    <location>
        <begin position="25"/>
        <end position="53"/>
    </location>
</feature>
<dbReference type="eggNOG" id="COG5295">
    <property type="taxonomic scope" value="Bacteria"/>
</dbReference>
<accession>J0YVF3</accession>
<protein>
    <recommendedName>
        <fullName evidence="1">Trimeric autotransporter adhesin YadA-like stalk domain-containing protein</fullName>
    </recommendedName>
</protein>
<dbReference type="Gene3D" id="1.20.5.170">
    <property type="match status" value="1"/>
</dbReference>
<dbReference type="GO" id="GO:0019867">
    <property type="term" value="C:outer membrane"/>
    <property type="evidence" value="ECO:0007669"/>
    <property type="project" value="InterPro"/>
</dbReference>
<dbReference type="HOGENOM" id="CLU_1375849_0_0_5"/>
<sequence length="200" mass="20991">MNIGAEKDGTSINIANKSGVDRTLSGVKAAENDNEAVNKSQLDKSLKKLSDTLQSEESAVVLYDKGTDGNTDYSSVTFGKGQDSAPVALHNVADGKITKDSHDAINGSQINQISQDVATYLGGGAAFTDGTFTGPTYKLSKISEDGAAEETSYDNVGNAVSGLDTNIKNVNERIKEVSQGVAQDSLLWDKDAQAFVAQHG</sequence>
<comment type="caution">
    <text evidence="2">The sequence shown here is derived from an EMBL/GenBank/DDBJ whole genome shotgun (WGS) entry which is preliminary data.</text>
</comment>
<reference evidence="2 3" key="1">
    <citation type="submission" date="2012-03" db="EMBL/GenBank/DDBJ databases">
        <title>The Genome Sequence of Bartonella washoensis Sb944nv.</title>
        <authorList>
            <consortium name="The Broad Institute Genome Sequencing Platform"/>
            <consortium name="The Broad Institute Genome Sequencing Center for Infectious Disease"/>
            <person name="Feldgarden M."/>
            <person name="Kirby J."/>
            <person name="Kosoy M."/>
            <person name="Birtles R."/>
            <person name="Probert W.S."/>
            <person name="Chiaraviglio L."/>
            <person name="Young S.K."/>
            <person name="Zeng Q."/>
            <person name="Gargeya S."/>
            <person name="Fitzgerald M."/>
            <person name="Haas B."/>
            <person name="Abouelleil A."/>
            <person name="Alvarado L."/>
            <person name="Arachchi H.M."/>
            <person name="Berlin A."/>
            <person name="Chapman S.B."/>
            <person name="Gearin G."/>
            <person name="Goldberg J."/>
            <person name="Griggs A."/>
            <person name="Gujja S."/>
            <person name="Hansen M."/>
            <person name="Heiman D."/>
            <person name="Howarth C."/>
            <person name="Larimer J."/>
            <person name="Lui A."/>
            <person name="MacDonald P.J.P."/>
            <person name="McCowen C."/>
            <person name="Montmayeur A."/>
            <person name="Murphy C."/>
            <person name="Neiman D."/>
            <person name="Pearson M."/>
            <person name="Priest M."/>
            <person name="Roberts A."/>
            <person name="Saif S."/>
            <person name="Shea T."/>
            <person name="Sisk P."/>
            <person name="Stolte C."/>
            <person name="Sykes S."/>
            <person name="Wortman J."/>
            <person name="Nusbaum C."/>
            <person name="Birren B."/>
        </authorList>
    </citation>
    <scope>NUCLEOTIDE SEQUENCE [LARGE SCALE GENOMIC DNA]</scope>
    <source>
        <strain evidence="2 3">Sb944nv</strain>
    </source>
</reference>
<dbReference type="InterPro" id="IPR008635">
    <property type="entry name" value="Coiled_stalk_dom"/>
</dbReference>
<dbReference type="Gene3D" id="6.10.250.2040">
    <property type="match status" value="1"/>
</dbReference>
<gene>
    <name evidence="2" type="ORF">MCQ_00924</name>
</gene>
<organism evidence="2 3">
    <name type="scientific">Candidatus Bartonella washoeensis Sb944nv</name>
    <dbReference type="NCBI Taxonomy" id="1094563"/>
    <lineage>
        <taxon>Bacteria</taxon>
        <taxon>Pseudomonadati</taxon>
        <taxon>Pseudomonadota</taxon>
        <taxon>Alphaproteobacteria</taxon>
        <taxon>Hyphomicrobiales</taxon>
        <taxon>Bartonellaceae</taxon>
        <taxon>Bartonella</taxon>
    </lineage>
</organism>
<evidence type="ECO:0000313" key="2">
    <source>
        <dbReference type="EMBL" id="EJF79063.1"/>
    </source>
</evidence>
<dbReference type="Gene3D" id="6.10.250.2030">
    <property type="match status" value="1"/>
</dbReference>
<evidence type="ECO:0000313" key="3">
    <source>
        <dbReference type="Proteomes" id="UP000008947"/>
    </source>
</evidence>
<feature type="domain" description="Trimeric autotransporter adhesin YadA-like stalk" evidence="1">
    <location>
        <begin position="90"/>
        <end position="128"/>
    </location>
</feature>